<dbReference type="CDD" id="cd01949">
    <property type="entry name" value="GGDEF"/>
    <property type="match status" value="1"/>
</dbReference>
<keyword evidence="4" id="KW-0548">Nucleotidyltransferase</keyword>
<proteinExistence type="predicted"/>
<dbReference type="InterPro" id="IPR029787">
    <property type="entry name" value="Nucleotide_cyclase"/>
</dbReference>
<evidence type="ECO:0000313" key="4">
    <source>
        <dbReference type="EMBL" id="MFC3154372.1"/>
    </source>
</evidence>
<dbReference type="Pfam" id="PF08448">
    <property type="entry name" value="PAS_4"/>
    <property type="match status" value="1"/>
</dbReference>
<dbReference type="PROSITE" id="PS50887">
    <property type="entry name" value="GGDEF"/>
    <property type="match status" value="1"/>
</dbReference>
<evidence type="ECO:0000256" key="2">
    <source>
        <dbReference type="ARBA" id="ARBA00034247"/>
    </source>
</evidence>
<sequence>MSDAQDLLLDMIAALPDPVFVLTESGRYVALLGGHDRQYYHDGSHLVDFTLNDVLPAEKADWFLQEIRTTIHQNRLRIVEYSLAGRDVSGLPTDTGPRGDLWFEGRVQPLANPINGERAVVWVASNITERHDLQGQLQTLSETDELTGVYNRRKLLAELEQNFAKFQRYHTPLALLIFDIDYFKLINDQHGHLFGDQVLRDLAQQCQSQLREPDTLGRFGGEEFALVLPNTELKQALQLAERLRLDCEQMRFASTTNNAAITISIGLSVATKTDRDITDLLRHTDDALYRAKHAGRNCVKYRTPDTGSPPSMDL</sequence>
<evidence type="ECO:0000259" key="3">
    <source>
        <dbReference type="PROSITE" id="PS50887"/>
    </source>
</evidence>
<reference evidence="5" key="1">
    <citation type="journal article" date="2019" name="Int. J. Syst. Evol. Microbiol.">
        <title>The Global Catalogue of Microorganisms (GCM) 10K type strain sequencing project: providing services to taxonomists for standard genome sequencing and annotation.</title>
        <authorList>
            <consortium name="The Broad Institute Genomics Platform"/>
            <consortium name="The Broad Institute Genome Sequencing Center for Infectious Disease"/>
            <person name="Wu L."/>
            <person name="Ma J."/>
        </authorList>
    </citation>
    <scope>NUCLEOTIDE SEQUENCE [LARGE SCALE GENOMIC DNA]</scope>
    <source>
        <strain evidence="5">KCTC 52141</strain>
    </source>
</reference>
<dbReference type="InterPro" id="IPR043128">
    <property type="entry name" value="Rev_trsase/Diguanyl_cyclase"/>
</dbReference>
<dbReference type="SUPFAM" id="SSF55073">
    <property type="entry name" value="Nucleotide cyclase"/>
    <property type="match status" value="1"/>
</dbReference>
<dbReference type="InterPro" id="IPR035965">
    <property type="entry name" value="PAS-like_dom_sf"/>
</dbReference>
<accession>A0ABV7HRY8</accession>
<keyword evidence="4" id="KW-0808">Transferase</keyword>
<dbReference type="Pfam" id="PF00990">
    <property type="entry name" value="GGDEF"/>
    <property type="match status" value="1"/>
</dbReference>
<keyword evidence="5" id="KW-1185">Reference proteome</keyword>
<dbReference type="EC" id="2.7.7.65" evidence="1"/>
<dbReference type="Gene3D" id="3.30.70.270">
    <property type="match status" value="1"/>
</dbReference>
<gene>
    <name evidence="4" type="ORF">ACFOEB_04085</name>
</gene>
<dbReference type="InterPro" id="IPR013656">
    <property type="entry name" value="PAS_4"/>
</dbReference>
<name>A0ABV7HRY8_9GAMM</name>
<comment type="caution">
    <text evidence="4">The sequence shown here is derived from an EMBL/GenBank/DDBJ whole genome shotgun (WGS) entry which is preliminary data.</text>
</comment>
<organism evidence="4 5">
    <name type="scientific">Gilvimarinus japonicus</name>
    <dbReference type="NCBI Taxonomy" id="1796469"/>
    <lineage>
        <taxon>Bacteria</taxon>
        <taxon>Pseudomonadati</taxon>
        <taxon>Pseudomonadota</taxon>
        <taxon>Gammaproteobacteria</taxon>
        <taxon>Cellvibrionales</taxon>
        <taxon>Cellvibrionaceae</taxon>
        <taxon>Gilvimarinus</taxon>
    </lineage>
</organism>
<dbReference type="InterPro" id="IPR050469">
    <property type="entry name" value="Diguanylate_Cyclase"/>
</dbReference>
<dbReference type="SMART" id="SM00267">
    <property type="entry name" value="GGDEF"/>
    <property type="match status" value="1"/>
</dbReference>
<dbReference type="NCBIfam" id="TIGR00254">
    <property type="entry name" value="GGDEF"/>
    <property type="match status" value="1"/>
</dbReference>
<dbReference type="SUPFAM" id="SSF55785">
    <property type="entry name" value="PYP-like sensor domain (PAS domain)"/>
    <property type="match status" value="1"/>
</dbReference>
<dbReference type="GO" id="GO:0052621">
    <property type="term" value="F:diguanylate cyclase activity"/>
    <property type="evidence" value="ECO:0007669"/>
    <property type="project" value="UniProtKB-EC"/>
</dbReference>
<evidence type="ECO:0000313" key="5">
    <source>
        <dbReference type="Proteomes" id="UP001595548"/>
    </source>
</evidence>
<dbReference type="RefSeq" id="WP_382414589.1">
    <property type="nucleotide sequence ID" value="NZ_AP031500.1"/>
</dbReference>
<protein>
    <recommendedName>
        <fullName evidence="1">diguanylate cyclase</fullName>
        <ecNumber evidence="1">2.7.7.65</ecNumber>
    </recommendedName>
</protein>
<dbReference type="Proteomes" id="UP001595548">
    <property type="component" value="Unassembled WGS sequence"/>
</dbReference>
<dbReference type="PANTHER" id="PTHR45138:SF9">
    <property type="entry name" value="DIGUANYLATE CYCLASE DGCM-RELATED"/>
    <property type="match status" value="1"/>
</dbReference>
<dbReference type="Gene3D" id="3.30.450.20">
    <property type="entry name" value="PAS domain"/>
    <property type="match status" value="1"/>
</dbReference>
<dbReference type="PANTHER" id="PTHR45138">
    <property type="entry name" value="REGULATORY COMPONENTS OF SENSORY TRANSDUCTION SYSTEM"/>
    <property type="match status" value="1"/>
</dbReference>
<comment type="catalytic activity">
    <reaction evidence="2">
        <text>2 GTP = 3',3'-c-di-GMP + 2 diphosphate</text>
        <dbReference type="Rhea" id="RHEA:24898"/>
        <dbReference type="ChEBI" id="CHEBI:33019"/>
        <dbReference type="ChEBI" id="CHEBI:37565"/>
        <dbReference type="ChEBI" id="CHEBI:58805"/>
        <dbReference type="EC" id="2.7.7.65"/>
    </reaction>
</comment>
<dbReference type="EMBL" id="JBHRTL010000004">
    <property type="protein sequence ID" value="MFC3154372.1"/>
    <property type="molecule type" value="Genomic_DNA"/>
</dbReference>
<evidence type="ECO:0000256" key="1">
    <source>
        <dbReference type="ARBA" id="ARBA00012528"/>
    </source>
</evidence>
<dbReference type="InterPro" id="IPR000160">
    <property type="entry name" value="GGDEF_dom"/>
</dbReference>
<feature type="domain" description="GGDEF" evidence="3">
    <location>
        <begin position="171"/>
        <end position="304"/>
    </location>
</feature>